<dbReference type="InterPro" id="IPR051783">
    <property type="entry name" value="NAD(P)-dependent_oxidoreduct"/>
</dbReference>
<dbReference type="GO" id="GO:0004029">
    <property type="term" value="F:aldehyde dehydrogenase (NAD+) activity"/>
    <property type="evidence" value="ECO:0007669"/>
    <property type="project" value="TreeGrafter"/>
</dbReference>
<dbReference type="InterPro" id="IPR001509">
    <property type="entry name" value="Epimerase_deHydtase"/>
</dbReference>
<dbReference type="OMA" id="PNTLCEP"/>
<keyword evidence="3" id="KW-1185">Reference proteome</keyword>
<dbReference type="Proteomes" id="UP000594263">
    <property type="component" value="Unplaced"/>
</dbReference>
<reference evidence="2" key="1">
    <citation type="submission" date="2021-01" db="UniProtKB">
        <authorList>
            <consortium name="EnsemblPlants"/>
        </authorList>
    </citation>
    <scope>IDENTIFICATION</scope>
</reference>
<evidence type="ECO:0000313" key="3">
    <source>
        <dbReference type="Proteomes" id="UP000594263"/>
    </source>
</evidence>
<evidence type="ECO:0000259" key="1">
    <source>
        <dbReference type="Pfam" id="PF01370"/>
    </source>
</evidence>
<dbReference type="EnsemblPlants" id="Kaladp0033s0204.1.v1.1">
    <property type="protein sequence ID" value="Kaladp0033s0204.1.v1.1"/>
    <property type="gene ID" value="Kaladp0033s0204.v1.1"/>
</dbReference>
<dbReference type="Gramene" id="Kaladp0033s0204.1.v1.1">
    <property type="protein sequence ID" value="Kaladp0033s0204.1.v1.1"/>
    <property type="gene ID" value="Kaladp0033s0204.v1.1"/>
</dbReference>
<feature type="domain" description="NAD-dependent epimerase/dehydratase" evidence="1">
    <location>
        <begin position="4"/>
        <end position="238"/>
    </location>
</feature>
<dbReference type="AlphaFoldDB" id="A0A7N0TEF8"/>
<sequence>MKRVLVTGASGFLGGRLCHALLDRGYHVRAFIWHKETNLSSLPSPPAGSAGALELAYGDVTDLPSLLQACSGCVAVFHVAALVDAWHPNPRLFMSINVGGLKNVVKACKQTKTVERIIYTSSFFAIGPTDGYVADETQVHGQKSFCTEYEKSKVIADGIALQAASEGVPVVLVYPGVMYGPGNITAGNVVVRTIMERFNGRLPGYVGTGYDRFSFSHVDDVAVGHIAALREGRLGERYLLTGENTSLNKILDSAAAISGTKRPSISIPLWLAEGYGWLSLLVYRVTGIFPFITPPSVRTLRHQWAYCCEKAKRELDYDPRSLEDGLAELLPWLKNQGHISY</sequence>
<dbReference type="SUPFAM" id="SSF51735">
    <property type="entry name" value="NAD(P)-binding Rossmann-fold domains"/>
    <property type="match status" value="1"/>
</dbReference>
<dbReference type="CDD" id="cd05228">
    <property type="entry name" value="AR_FR_like_1_SDR_e"/>
    <property type="match status" value="1"/>
</dbReference>
<evidence type="ECO:0000313" key="2">
    <source>
        <dbReference type="EnsemblPlants" id="Kaladp0033s0204.1.v1.1"/>
    </source>
</evidence>
<dbReference type="PANTHER" id="PTHR48079:SF6">
    <property type="entry name" value="NAD(P)-BINDING DOMAIN-CONTAINING PROTEIN-RELATED"/>
    <property type="match status" value="1"/>
</dbReference>
<proteinExistence type="predicted"/>
<name>A0A7N0TEF8_KALFE</name>
<dbReference type="Pfam" id="PF01370">
    <property type="entry name" value="Epimerase"/>
    <property type="match status" value="1"/>
</dbReference>
<organism evidence="2 3">
    <name type="scientific">Kalanchoe fedtschenkoi</name>
    <name type="common">Lavender scallops</name>
    <name type="synonym">South American air plant</name>
    <dbReference type="NCBI Taxonomy" id="63787"/>
    <lineage>
        <taxon>Eukaryota</taxon>
        <taxon>Viridiplantae</taxon>
        <taxon>Streptophyta</taxon>
        <taxon>Embryophyta</taxon>
        <taxon>Tracheophyta</taxon>
        <taxon>Spermatophyta</taxon>
        <taxon>Magnoliopsida</taxon>
        <taxon>eudicotyledons</taxon>
        <taxon>Gunneridae</taxon>
        <taxon>Pentapetalae</taxon>
        <taxon>Saxifragales</taxon>
        <taxon>Crassulaceae</taxon>
        <taxon>Kalanchoe</taxon>
    </lineage>
</organism>
<dbReference type="InterPro" id="IPR036291">
    <property type="entry name" value="NAD(P)-bd_dom_sf"/>
</dbReference>
<dbReference type="Gene3D" id="3.40.50.720">
    <property type="entry name" value="NAD(P)-binding Rossmann-like Domain"/>
    <property type="match status" value="1"/>
</dbReference>
<dbReference type="PANTHER" id="PTHR48079">
    <property type="entry name" value="PROTEIN YEEZ"/>
    <property type="match status" value="1"/>
</dbReference>
<protein>
    <recommendedName>
        <fullName evidence="1">NAD-dependent epimerase/dehydratase domain-containing protein</fullName>
    </recommendedName>
</protein>
<dbReference type="GO" id="GO:0005737">
    <property type="term" value="C:cytoplasm"/>
    <property type="evidence" value="ECO:0007669"/>
    <property type="project" value="TreeGrafter"/>
</dbReference>
<accession>A0A7N0TEF8</accession>
<dbReference type="FunFam" id="3.40.50.720:FF:000425">
    <property type="entry name" value="NAD(P)-binding Rossmann-fold superfamily protein"/>
    <property type="match status" value="1"/>
</dbReference>